<dbReference type="OMA" id="PCIPMMS"/>
<evidence type="ECO:0000256" key="1">
    <source>
        <dbReference type="ARBA" id="ARBA00004167"/>
    </source>
</evidence>
<dbReference type="AlphaFoldDB" id="A0A8R1HYW0"/>
<dbReference type="FunFam" id="3.40.50.2000:FF:000038">
    <property type="entry name" value="UDP-GlucuronosylTransferase"/>
    <property type="match status" value="1"/>
</dbReference>
<accession>A0A8R1HYW0</accession>
<evidence type="ECO:0000256" key="11">
    <source>
        <dbReference type="RuleBase" id="RU003718"/>
    </source>
</evidence>
<organism evidence="14 15">
    <name type="scientific">Caenorhabditis japonica</name>
    <dbReference type="NCBI Taxonomy" id="281687"/>
    <lineage>
        <taxon>Eukaryota</taxon>
        <taxon>Metazoa</taxon>
        <taxon>Ecdysozoa</taxon>
        <taxon>Nematoda</taxon>
        <taxon>Chromadorea</taxon>
        <taxon>Rhabditida</taxon>
        <taxon>Rhabditina</taxon>
        <taxon>Rhabditomorpha</taxon>
        <taxon>Rhabditoidea</taxon>
        <taxon>Rhabditidae</taxon>
        <taxon>Peloderinae</taxon>
        <taxon>Caenorhabditis</taxon>
    </lineage>
</organism>
<evidence type="ECO:0000256" key="9">
    <source>
        <dbReference type="ARBA" id="ARBA00023136"/>
    </source>
</evidence>
<evidence type="ECO:0000256" key="5">
    <source>
        <dbReference type="ARBA" id="ARBA00022679"/>
    </source>
</evidence>
<keyword evidence="7 13" id="KW-0732">Signal</keyword>
<dbReference type="InterPro" id="IPR050271">
    <property type="entry name" value="UDP-glycosyltransferase"/>
</dbReference>
<evidence type="ECO:0000256" key="6">
    <source>
        <dbReference type="ARBA" id="ARBA00022692"/>
    </source>
</evidence>
<dbReference type="PROSITE" id="PS00375">
    <property type="entry name" value="UDPGT"/>
    <property type="match status" value="1"/>
</dbReference>
<keyword evidence="9 12" id="KW-0472">Membrane</keyword>
<feature type="chain" id="PRO_5035829379" description="glucuronosyltransferase" evidence="13">
    <location>
        <begin position="23"/>
        <end position="537"/>
    </location>
</feature>
<comment type="subcellular location">
    <subcellularLocation>
        <location evidence="1">Membrane</location>
        <topology evidence="1">Single-pass membrane protein</topology>
    </subcellularLocation>
</comment>
<evidence type="ECO:0000256" key="12">
    <source>
        <dbReference type="SAM" id="Phobius"/>
    </source>
</evidence>
<evidence type="ECO:0000313" key="15">
    <source>
        <dbReference type="Proteomes" id="UP000005237"/>
    </source>
</evidence>
<comment type="catalytic activity">
    <reaction evidence="10">
        <text>glucuronate acceptor + UDP-alpha-D-glucuronate = acceptor beta-D-glucuronoside + UDP + H(+)</text>
        <dbReference type="Rhea" id="RHEA:21032"/>
        <dbReference type="ChEBI" id="CHEBI:15378"/>
        <dbReference type="ChEBI" id="CHEBI:58052"/>
        <dbReference type="ChEBI" id="CHEBI:58223"/>
        <dbReference type="ChEBI" id="CHEBI:132367"/>
        <dbReference type="ChEBI" id="CHEBI:132368"/>
        <dbReference type="EC" id="2.4.1.17"/>
    </reaction>
</comment>
<dbReference type="GO" id="GO:0016020">
    <property type="term" value="C:membrane"/>
    <property type="evidence" value="ECO:0007669"/>
    <property type="project" value="UniProtKB-SubCell"/>
</dbReference>
<keyword evidence="15" id="KW-1185">Reference proteome</keyword>
<dbReference type="CDD" id="cd03784">
    <property type="entry name" value="GT1_Gtf-like"/>
    <property type="match status" value="1"/>
</dbReference>
<dbReference type="Gene3D" id="3.40.50.2000">
    <property type="entry name" value="Glycogen Phosphorylase B"/>
    <property type="match status" value="2"/>
</dbReference>
<evidence type="ECO:0000256" key="7">
    <source>
        <dbReference type="ARBA" id="ARBA00022729"/>
    </source>
</evidence>
<dbReference type="PANTHER" id="PTHR48043:SF23">
    <property type="entry name" value="UDP-GLUCURONOSYLTRANSFERASE"/>
    <property type="match status" value="1"/>
</dbReference>
<dbReference type="GO" id="GO:0015020">
    <property type="term" value="F:glucuronosyltransferase activity"/>
    <property type="evidence" value="ECO:0007669"/>
    <property type="project" value="UniProtKB-EC"/>
</dbReference>
<evidence type="ECO:0000256" key="4">
    <source>
        <dbReference type="ARBA" id="ARBA00022676"/>
    </source>
</evidence>
<evidence type="ECO:0000256" key="10">
    <source>
        <dbReference type="ARBA" id="ARBA00047475"/>
    </source>
</evidence>
<evidence type="ECO:0000256" key="3">
    <source>
        <dbReference type="ARBA" id="ARBA00012544"/>
    </source>
</evidence>
<dbReference type="SUPFAM" id="SSF53756">
    <property type="entry name" value="UDP-Glycosyltransferase/glycogen phosphorylase"/>
    <property type="match status" value="1"/>
</dbReference>
<feature type="transmembrane region" description="Helical" evidence="12">
    <location>
        <begin position="499"/>
        <end position="519"/>
    </location>
</feature>
<reference evidence="15" key="1">
    <citation type="submission" date="2010-08" db="EMBL/GenBank/DDBJ databases">
        <authorList>
            <consortium name="Caenorhabditis japonica Sequencing Consortium"/>
            <person name="Wilson R.K."/>
        </authorList>
    </citation>
    <scope>NUCLEOTIDE SEQUENCE [LARGE SCALE GENOMIC DNA]</scope>
    <source>
        <strain evidence="15">DF5081</strain>
    </source>
</reference>
<dbReference type="InterPro" id="IPR035595">
    <property type="entry name" value="UDP_glycos_trans_CS"/>
</dbReference>
<keyword evidence="4 11" id="KW-0328">Glycosyltransferase</keyword>
<dbReference type="PANTHER" id="PTHR48043">
    <property type="entry name" value="EG:EG0003.4 PROTEIN-RELATED"/>
    <property type="match status" value="1"/>
</dbReference>
<keyword evidence="5 11" id="KW-0808">Transferase</keyword>
<dbReference type="Proteomes" id="UP000005237">
    <property type="component" value="Unassembled WGS sequence"/>
</dbReference>
<comment type="similarity">
    <text evidence="2 11">Belongs to the UDP-glycosyltransferase family.</text>
</comment>
<dbReference type="FunFam" id="3.40.50.2000:FF:000228">
    <property type="entry name" value="UDP-GlucuronosylTransferase"/>
    <property type="match status" value="1"/>
</dbReference>
<keyword evidence="6 12" id="KW-0812">Transmembrane</keyword>
<feature type="signal peptide" evidence="13">
    <location>
        <begin position="1"/>
        <end position="22"/>
    </location>
</feature>
<proteinExistence type="inferred from homology"/>
<evidence type="ECO:0000256" key="8">
    <source>
        <dbReference type="ARBA" id="ARBA00022989"/>
    </source>
</evidence>
<name>A0A8R1HYW0_CAEJA</name>
<keyword evidence="8 12" id="KW-1133">Transmembrane helix</keyword>
<dbReference type="EC" id="2.4.1.17" evidence="3"/>
<reference evidence="14" key="2">
    <citation type="submission" date="2022-06" db="UniProtKB">
        <authorList>
            <consortium name="EnsemblMetazoa"/>
        </authorList>
    </citation>
    <scope>IDENTIFICATION</scope>
    <source>
        <strain evidence="14">DF5081</strain>
    </source>
</reference>
<evidence type="ECO:0000256" key="13">
    <source>
        <dbReference type="SAM" id="SignalP"/>
    </source>
</evidence>
<evidence type="ECO:0000256" key="2">
    <source>
        <dbReference type="ARBA" id="ARBA00009995"/>
    </source>
</evidence>
<evidence type="ECO:0000313" key="14">
    <source>
        <dbReference type="EnsemblMetazoa" id="CJA12451a.1"/>
    </source>
</evidence>
<protein>
    <recommendedName>
        <fullName evidence="3">glucuronosyltransferase</fullName>
        <ecNumber evidence="3">2.4.1.17</ecNumber>
    </recommendedName>
</protein>
<dbReference type="EnsemblMetazoa" id="CJA12451a.1">
    <property type="protein sequence ID" value="CJA12451a.1"/>
    <property type="gene ID" value="WBGene00131655"/>
</dbReference>
<sequence length="537" mass="61601">MHVNSLLVLLIFLCVFTKQIYTSKILIFNPIFGFSHVKFISKLADIIADHGHNVTLFQPYHNAMKNIDGLVKNENIKILNYYPDHFEELKKEETQTFPIFWDSKLMNIPVLGAFVMPKVLGSAFQKTATQVLKDQTVLNELKNEKFDVMMAETFEITGIYLAHLLDIPCIPFMSAVRYPIFSQLFGQPSILGYVPHIGSQMAPEAGFYDRLNDVYRQFFMSITQERLNEFQNNVIEEAIGRPVPYWKDLVKQSPIYITNSNPYLDYAVPSTATIVHAGGITMDLEKKKKPQKLTEEYEQILTERESTVLISFGSVIRSYEMPETFKAGIIQMFENLPNVTFIWKYEKDDVEFEKTLPKNVHLKKWVPQPALLADKRLKVFVTHGGLGSIMELAYAGKPAIVVPIFGDQPHNAVMLERHGGAVAYDKFELQDGEKLTKVINDMMSNQRYNENAKVLLEVLHNQPIDPKMNLMKHLEFAIKFPNHRSQVPSINEEGIISHYYLDAIAFLVAIFGVFAYIFVRLIQRLSAVFLVKKTKND</sequence>
<dbReference type="InterPro" id="IPR002213">
    <property type="entry name" value="UDP_glucos_trans"/>
</dbReference>
<dbReference type="Pfam" id="PF00201">
    <property type="entry name" value="UDPGT"/>
    <property type="match status" value="1"/>
</dbReference>